<keyword evidence="3" id="KW-1185">Reference proteome</keyword>
<dbReference type="RefSeq" id="XP_034011193.1">
    <property type="nucleotide sequence ID" value="XM_034156851.1"/>
</dbReference>
<evidence type="ECO:0000313" key="3">
    <source>
        <dbReference type="Proteomes" id="UP000449547"/>
    </source>
</evidence>
<evidence type="ECO:0000256" key="1">
    <source>
        <dbReference type="SAM" id="MobiDB-lite"/>
    </source>
</evidence>
<dbReference type="GeneID" id="54782674"/>
<evidence type="ECO:0000313" key="2">
    <source>
        <dbReference type="EMBL" id="KAA8899982.1"/>
    </source>
</evidence>
<dbReference type="AlphaFoldDB" id="A0A642UNA2"/>
<dbReference type="EMBL" id="SWFT01000119">
    <property type="protein sequence ID" value="KAA8899982.1"/>
    <property type="molecule type" value="Genomic_DNA"/>
</dbReference>
<gene>
    <name evidence="2" type="ORF">DIURU_004023</name>
</gene>
<accession>A0A642UNA2</accession>
<name>A0A642UNA2_DIURU</name>
<reference evidence="2 3" key="1">
    <citation type="submission" date="2019-07" db="EMBL/GenBank/DDBJ databases">
        <title>Genome assembly of two rare yeast pathogens: Diutina rugosa and Trichomonascus ciferrii.</title>
        <authorList>
            <person name="Mixao V."/>
            <person name="Saus E."/>
            <person name="Hansen A."/>
            <person name="Lass-Flor C."/>
            <person name="Gabaldon T."/>
        </authorList>
    </citation>
    <scope>NUCLEOTIDE SEQUENCE [LARGE SCALE GENOMIC DNA]</scope>
    <source>
        <strain evidence="2 3">CBS 613</strain>
    </source>
</reference>
<protein>
    <submittedName>
        <fullName evidence="2">Uncharacterized protein</fullName>
    </submittedName>
</protein>
<proteinExistence type="predicted"/>
<dbReference type="Proteomes" id="UP000449547">
    <property type="component" value="Unassembled WGS sequence"/>
</dbReference>
<feature type="compositionally biased region" description="Low complexity" evidence="1">
    <location>
        <begin position="656"/>
        <end position="665"/>
    </location>
</feature>
<sequence>MEDEDDEVHYVPEITATSWPHRRGIGTRLNYGVDGEVLLSVPGRGADVTGDATIPRVRDGPRFLPDPKVGVIREPSYRVDVGEERDIPRLASGLGSISRGLLAGVLDDGTSTAKPVEEAGAIFSKRYTTFDPSDRAKIVCYSFNGSDHYLAFTDDTKLIITKAICEATEIDGREIRVPQEHRQVQVVEFGDWIQEVKHEFGGNRHITLSVRCRNAGYLVDITAKGVDNLTYETKFSSGASMAAIETGDIGVVEANGSATVYNDMEKVVAQGKLDTDEVSGWRQVLYHDNTFYFASRQTLSIVVDRQVKTVAMLPQDDHFVNLQTAPNNSLIILTTGELIWYRGRERVLSWEVYYEVASNPQVMVVPEVDDPQEFTVWVLLEWTVLVYTFGYDEHQRPISKRDPYMIEHSPLPKCSSMAYFQIHPEVGIVYGYANGGSVTSTLVSRTVKFPDPGPPPTPSPPPDAPMLSKYFDKIMKYVDQQSPPPRPATLEEYAQRLTSYADKPRSEPTVILEEIVPISETTDFDELQDMFTEMKQYFASKRLQVTTSPKDADDAPFAYYCKKYPDIPRERIAKMVSCSTQVINLDHVATMDKEDEQLVESNPIVSDLISRWGDEALQPTTVATRASTVPETTIMPSIKLTQTQPSATQADDTQGSASATQTSTAKRSMPSQKSRKKKKKKKGGFA</sequence>
<dbReference type="VEuPathDB" id="FungiDB:DIURU_004023"/>
<feature type="compositionally biased region" description="Basic residues" evidence="1">
    <location>
        <begin position="673"/>
        <end position="686"/>
    </location>
</feature>
<comment type="caution">
    <text evidence="2">The sequence shown here is derived from an EMBL/GenBank/DDBJ whole genome shotgun (WGS) entry which is preliminary data.</text>
</comment>
<feature type="compositionally biased region" description="Polar residues" evidence="1">
    <location>
        <begin position="627"/>
        <end position="655"/>
    </location>
</feature>
<feature type="region of interest" description="Disordered" evidence="1">
    <location>
        <begin position="627"/>
        <end position="686"/>
    </location>
</feature>
<dbReference type="OrthoDB" id="4090074at2759"/>
<organism evidence="2 3">
    <name type="scientific">Diutina rugosa</name>
    <name type="common">Yeast</name>
    <name type="synonym">Candida rugosa</name>
    <dbReference type="NCBI Taxonomy" id="5481"/>
    <lineage>
        <taxon>Eukaryota</taxon>
        <taxon>Fungi</taxon>
        <taxon>Dikarya</taxon>
        <taxon>Ascomycota</taxon>
        <taxon>Saccharomycotina</taxon>
        <taxon>Pichiomycetes</taxon>
        <taxon>Debaryomycetaceae</taxon>
        <taxon>Diutina</taxon>
    </lineage>
</organism>